<accession>D3F792</accession>
<reference evidence="2 3" key="1">
    <citation type="journal article" date="2010" name="Stand. Genomic Sci.">
        <title>Complete genome sequence of Conexibacter woesei type strain (ID131577).</title>
        <authorList>
            <person name="Pukall R."/>
            <person name="Lapidus A."/>
            <person name="Glavina Del Rio T."/>
            <person name="Copeland A."/>
            <person name="Tice H."/>
            <person name="Cheng J.-F."/>
            <person name="Lucas S."/>
            <person name="Chen F."/>
            <person name="Nolan M."/>
            <person name="Bruce D."/>
            <person name="Goodwin L."/>
            <person name="Pitluck S."/>
            <person name="Mavromatis K."/>
            <person name="Ivanova N."/>
            <person name="Ovchinnikova G."/>
            <person name="Pati A."/>
            <person name="Chen A."/>
            <person name="Palaniappan K."/>
            <person name="Land M."/>
            <person name="Hauser L."/>
            <person name="Chang Y.-J."/>
            <person name="Jeffries C.D."/>
            <person name="Chain P."/>
            <person name="Meincke L."/>
            <person name="Sims D."/>
            <person name="Brettin T."/>
            <person name="Detter J.C."/>
            <person name="Rohde M."/>
            <person name="Goeker M."/>
            <person name="Bristow J."/>
            <person name="Eisen J.A."/>
            <person name="Markowitz V."/>
            <person name="Kyrpides N.C."/>
            <person name="Klenk H.-P."/>
            <person name="Hugenholtz P."/>
        </authorList>
    </citation>
    <scope>NUCLEOTIDE SEQUENCE [LARGE SCALE GENOMIC DNA]</scope>
    <source>
        <strain evidence="3">DSM 14684 / CIP 108061 / JCM 11494 / NBRC 100937 / ID131577</strain>
    </source>
</reference>
<evidence type="ECO:0000256" key="1">
    <source>
        <dbReference type="SAM" id="SignalP"/>
    </source>
</evidence>
<sequence precursor="true">MRTTVFRRIAPLAALAAGALILPAAAQAKGSATAVCKSQGQMCVATFDLAGGASRKDLTVRLPDTNLQLVSVTATPAYVEGAYQVYDPSFSLGGSLFKSKLNAVKSIPKGAKLRITFGPPETMLNCGGIHTGVGDLSIIRRQDGPRGAYGCPQAAAVGKTWLKRFNAYQQTESFSVRGIDYRCKVVPFPVNINCYGGGTAVLFSAPSGHN</sequence>
<dbReference type="STRING" id="469383.Cwoe_0427"/>
<keyword evidence="1" id="KW-0732">Signal</keyword>
<dbReference type="RefSeq" id="WP_012931916.1">
    <property type="nucleotide sequence ID" value="NC_013739.1"/>
</dbReference>
<evidence type="ECO:0000313" key="2">
    <source>
        <dbReference type="EMBL" id="ADB48863.1"/>
    </source>
</evidence>
<feature type="chain" id="PRO_5003043540" evidence="1">
    <location>
        <begin position="29"/>
        <end position="210"/>
    </location>
</feature>
<dbReference type="KEGG" id="cwo:Cwoe_0427"/>
<feature type="signal peptide" evidence="1">
    <location>
        <begin position="1"/>
        <end position="28"/>
    </location>
</feature>
<name>D3F792_CONWI</name>
<reference evidence="3" key="2">
    <citation type="submission" date="2010-01" db="EMBL/GenBank/DDBJ databases">
        <title>The complete genome of Conexibacter woesei DSM 14684.</title>
        <authorList>
            <consortium name="US DOE Joint Genome Institute (JGI-PGF)"/>
            <person name="Lucas S."/>
            <person name="Copeland A."/>
            <person name="Lapidus A."/>
            <person name="Glavina del Rio T."/>
            <person name="Dalin E."/>
            <person name="Tice H."/>
            <person name="Bruce D."/>
            <person name="Goodwin L."/>
            <person name="Pitluck S."/>
            <person name="Kyrpides N."/>
            <person name="Mavromatis K."/>
            <person name="Ivanova N."/>
            <person name="Mikhailova N."/>
            <person name="Chertkov O."/>
            <person name="Brettin T."/>
            <person name="Detter J.C."/>
            <person name="Han C."/>
            <person name="Larimer F."/>
            <person name="Land M."/>
            <person name="Hauser L."/>
            <person name="Markowitz V."/>
            <person name="Cheng J.-F."/>
            <person name="Hugenholtz P."/>
            <person name="Woyke T."/>
            <person name="Wu D."/>
            <person name="Pukall R."/>
            <person name="Steenblock K."/>
            <person name="Schneider S."/>
            <person name="Klenk H.-P."/>
            <person name="Eisen J.A."/>
        </authorList>
    </citation>
    <scope>NUCLEOTIDE SEQUENCE [LARGE SCALE GENOMIC DNA]</scope>
    <source>
        <strain evidence="3">DSM 14684 / CIP 108061 / JCM 11494 / NBRC 100937 / ID131577</strain>
    </source>
</reference>
<dbReference type="Proteomes" id="UP000008229">
    <property type="component" value="Chromosome"/>
</dbReference>
<organism evidence="2 3">
    <name type="scientific">Conexibacter woesei (strain DSM 14684 / CCUG 47730 / CIP 108061 / JCM 11494 / NBRC 100937 / ID131577)</name>
    <dbReference type="NCBI Taxonomy" id="469383"/>
    <lineage>
        <taxon>Bacteria</taxon>
        <taxon>Bacillati</taxon>
        <taxon>Actinomycetota</taxon>
        <taxon>Thermoleophilia</taxon>
        <taxon>Solirubrobacterales</taxon>
        <taxon>Conexibacteraceae</taxon>
        <taxon>Conexibacter</taxon>
    </lineage>
</organism>
<proteinExistence type="predicted"/>
<keyword evidence="3" id="KW-1185">Reference proteome</keyword>
<evidence type="ECO:0000313" key="3">
    <source>
        <dbReference type="Proteomes" id="UP000008229"/>
    </source>
</evidence>
<dbReference type="AlphaFoldDB" id="D3F792"/>
<dbReference type="EMBL" id="CP001854">
    <property type="protein sequence ID" value="ADB48863.1"/>
    <property type="molecule type" value="Genomic_DNA"/>
</dbReference>
<protein>
    <submittedName>
        <fullName evidence="2">Uncharacterized protein</fullName>
    </submittedName>
</protein>
<dbReference type="HOGENOM" id="CLU_1308364_0_0_11"/>
<gene>
    <name evidence="2" type="ordered locus">Cwoe_0427</name>
</gene>